<organism evidence="1">
    <name type="scientific">Brevibacillus laterosporus</name>
    <name type="common">Bacillus laterosporus</name>
    <dbReference type="NCBI Taxonomy" id="1465"/>
    <lineage>
        <taxon>Bacteria</taxon>
        <taxon>Bacillati</taxon>
        <taxon>Bacillota</taxon>
        <taxon>Bacilli</taxon>
        <taxon>Bacillales</taxon>
        <taxon>Paenibacillaceae</taxon>
        <taxon>Brevibacillus</taxon>
    </lineage>
</organism>
<dbReference type="EMBL" id="CP011074">
    <property type="protein sequence ID" value="AKF92992.1"/>
    <property type="molecule type" value="Genomic_DNA"/>
</dbReference>
<gene>
    <name evidence="1" type="ORF">EX87_04385</name>
</gene>
<reference evidence="1" key="1">
    <citation type="submission" date="2015-03" db="EMBL/GenBank/DDBJ databases">
        <title>MIGS Cultured Bacterial/Archaeal sample from Brevibacillus laterosporus.</title>
        <authorList>
            <person name="Zeng D."/>
            <person name="Zhu L."/>
            <person name="Dong G."/>
            <person name="Ye W."/>
            <person name="Ren D."/>
            <person name="Wu L."/>
            <person name="Xu J."/>
            <person name="Li G."/>
            <person name="Guo L."/>
        </authorList>
    </citation>
    <scope>NUCLEOTIDE SEQUENCE</scope>
    <source>
        <strain evidence="1">B9</strain>
    </source>
</reference>
<name>A0A0F7EFH9_BRELA</name>
<evidence type="ECO:0000313" key="1">
    <source>
        <dbReference type="EMBL" id="AKF92992.1"/>
    </source>
</evidence>
<sequence>MLNLLQEIPPRIILYNLPPIGTGSIHVESLTSYISRISTAHNVTAGVFFTKIIFPYLGKESFPRDGFTPKKSCTFNNFHQSSKELISALTDLTTINNLNHLTLIDFSCFLSNYEVRFNKYWCRVVFKNLETINYQYMNSYCGFLMWWRFA</sequence>
<accession>A0A0F7EFH9</accession>
<proteinExistence type="predicted"/>
<dbReference type="AlphaFoldDB" id="A0A0F7EFH9"/>
<protein>
    <submittedName>
        <fullName evidence="1">Uncharacterized protein</fullName>
    </submittedName>
</protein>